<gene>
    <name evidence="2" type="ORF">L9X51_18190</name>
</gene>
<dbReference type="Proteomes" id="UP001140978">
    <property type="component" value="Unassembled WGS sequence"/>
</dbReference>
<protein>
    <submittedName>
        <fullName evidence="2">Uncharacterized protein</fullName>
    </submittedName>
</protein>
<keyword evidence="1" id="KW-1133">Transmembrane helix</keyword>
<sequence length="255" mass="29313">MEYVKQLFATLLTLALGSFIFVGILEDYKSDDSIKVKQLEDYFKPARTMANSCLKQQNQLYLHYPQNGTSLRLLFDAMINLMENPQLERNPNYELVLKGLLHNLQSTQKTQSELPEAVEKCRAQVYLSLEALSIATGTYDYFSLQAAARDKKLNELDKKYREKLKQSHGDFDGNELVKMMYQIGSIRPGSDQDIKVLVTKFSDKLPIIEKASLIQAEIEQEKYEIEAEFFSEIRKKSASEINAGFKQGFFSWLFG</sequence>
<feature type="transmembrane region" description="Helical" evidence="1">
    <location>
        <begin position="6"/>
        <end position="25"/>
    </location>
</feature>
<keyword evidence="1" id="KW-0472">Membrane</keyword>
<dbReference type="RefSeq" id="WP_017049154.1">
    <property type="nucleotide sequence ID" value="NZ_JAKNAX010000104.1"/>
</dbReference>
<reference evidence="2" key="1">
    <citation type="submission" date="2022-02" db="EMBL/GenBank/DDBJ databases">
        <title>Emergence and expansion in Europe of a Vibrio aestuarianus clonal complex pathogenic for oysters.</title>
        <authorList>
            <person name="Mesnil A."/>
            <person name="Travers M.-A."/>
        </authorList>
    </citation>
    <scope>NUCLEOTIDE SEQUENCE</scope>
    <source>
        <strain evidence="2">19_064_15T1</strain>
    </source>
</reference>
<accession>A0A9X4FEB1</accession>
<keyword evidence="1" id="KW-0812">Transmembrane</keyword>
<evidence type="ECO:0000313" key="3">
    <source>
        <dbReference type="Proteomes" id="UP001140978"/>
    </source>
</evidence>
<name>A0A9X4FEB1_9VIBR</name>
<evidence type="ECO:0000313" key="2">
    <source>
        <dbReference type="EMBL" id="MDE1348305.1"/>
    </source>
</evidence>
<dbReference type="AlphaFoldDB" id="A0A9X4FEB1"/>
<dbReference type="EMBL" id="JAKNAX010000104">
    <property type="protein sequence ID" value="MDE1348305.1"/>
    <property type="molecule type" value="Genomic_DNA"/>
</dbReference>
<evidence type="ECO:0000256" key="1">
    <source>
        <dbReference type="SAM" id="Phobius"/>
    </source>
</evidence>
<proteinExistence type="predicted"/>
<organism evidence="2 3">
    <name type="scientific">Vibrio aestuarianus</name>
    <dbReference type="NCBI Taxonomy" id="28171"/>
    <lineage>
        <taxon>Bacteria</taxon>
        <taxon>Pseudomonadati</taxon>
        <taxon>Pseudomonadota</taxon>
        <taxon>Gammaproteobacteria</taxon>
        <taxon>Vibrionales</taxon>
        <taxon>Vibrionaceae</taxon>
        <taxon>Vibrio</taxon>
    </lineage>
</organism>
<comment type="caution">
    <text evidence="2">The sequence shown here is derived from an EMBL/GenBank/DDBJ whole genome shotgun (WGS) entry which is preliminary data.</text>
</comment>